<keyword evidence="1" id="KW-0812">Transmembrane</keyword>
<evidence type="ECO:0000256" key="1">
    <source>
        <dbReference type="SAM" id="Phobius"/>
    </source>
</evidence>
<name>C1F2C8_ACIC5</name>
<proteinExistence type="predicted"/>
<dbReference type="AlphaFoldDB" id="C1F2C8"/>
<dbReference type="RefSeq" id="WP_015895961.1">
    <property type="nucleotide sequence ID" value="NC_012483.1"/>
</dbReference>
<dbReference type="InterPro" id="IPR021738">
    <property type="entry name" value="DUF3309"/>
</dbReference>
<gene>
    <name evidence="2" type="ordered locus">ACP_0793</name>
</gene>
<dbReference type="Pfam" id="PF11752">
    <property type="entry name" value="DUF3309"/>
    <property type="match status" value="1"/>
</dbReference>
<dbReference type="KEGG" id="aca:ACP_0793"/>
<dbReference type="HOGENOM" id="CLU_178291_0_0_0"/>
<dbReference type="EMBL" id="CP001472">
    <property type="protein sequence ID" value="ACO31600.1"/>
    <property type="molecule type" value="Genomic_DNA"/>
</dbReference>
<accession>C1F2C8</accession>
<dbReference type="Proteomes" id="UP000002207">
    <property type="component" value="Chromosome"/>
</dbReference>
<keyword evidence="1" id="KW-0472">Membrane</keyword>
<feature type="transmembrane region" description="Helical" evidence="1">
    <location>
        <begin position="26"/>
        <end position="47"/>
    </location>
</feature>
<organism evidence="2 3">
    <name type="scientific">Acidobacterium capsulatum (strain ATCC 51196 / DSM 11244 / BCRC 80197 / JCM 7670 / NBRC 15755 / NCIMB 13165 / 161)</name>
    <dbReference type="NCBI Taxonomy" id="240015"/>
    <lineage>
        <taxon>Bacteria</taxon>
        <taxon>Pseudomonadati</taxon>
        <taxon>Acidobacteriota</taxon>
        <taxon>Terriglobia</taxon>
        <taxon>Terriglobales</taxon>
        <taxon>Acidobacteriaceae</taxon>
        <taxon>Acidobacterium</taxon>
    </lineage>
</organism>
<keyword evidence="3" id="KW-1185">Reference proteome</keyword>
<protein>
    <recommendedName>
        <fullName evidence="4">DUF3309 domain-containing protein</fullName>
    </recommendedName>
</protein>
<dbReference type="InParanoid" id="C1F2C8"/>
<keyword evidence="1" id="KW-1133">Transmembrane helix</keyword>
<sequence length="50" mass="5784">MLVFLLIVLLLMFLVSIPRWPWSREWGYYACTGIGVLLAAVSLLAWLQIF</sequence>
<evidence type="ECO:0000313" key="2">
    <source>
        <dbReference type="EMBL" id="ACO31600.1"/>
    </source>
</evidence>
<reference evidence="2 3" key="1">
    <citation type="journal article" date="2009" name="Appl. Environ. Microbiol.">
        <title>Three genomes from the phylum Acidobacteria provide insight into the lifestyles of these microorganisms in soils.</title>
        <authorList>
            <person name="Ward N.L."/>
            <person name="Challacombe J.F."/>
            <person name="Janssen P.H."/>
            <person name="Henrissat B."/>
            <person name="Coutinho P.M."/>
            <person name="Wu M."/>
            <person name="Xie G."/>
            <person name="Haft D.H."/>
            <person name="Sait M."/>
            <person name="Badger J."/>
            <person name="Barabote R.D."/>
            <person name="Bradley B."/>
            <person name="Brettin T.S."/>
            <person name="Brinkac L.M."/>
            <person name="Bruce D."/>
            <person name="Creasy T."/>
            <person name="Daugherty S.C."/>
            <person name="Davidsen T.M."/>
            <person name="DeBoy R.T."/>
            <person name="Detter J.C."/>
            <person name="Dodson R.J."/>
            <person name="Durkin A.S."/>
            <person name="Ganapathy A."/>
            <person name="Gwinn-Giglio M."/>
            <person name="Han C.S."/>
            <person name="Khouri H."/>
            <person name="Kiss H."/>
            <person name="Kothari S.P."/>
            <person name="Madupu R."/>
            <person name="Nelson K.E."/>
            <person name="Nelson W.C."/>
            <person name="Paulsen I."/>
            <person name="Penn K."/>
            <person name="Ren Q."/>
            <person name="Rosovitz M.J."/>
            <person name="Selengut J.D."/>
            <person name="Shrivastava S."/>
            <person name="Sullivan S.A."/>
            <person name="Tapia R."/>
            <person name="Thompson L.S."/>
            <person name="Watkins K.L."/>
            <person name="Yang Q."/>
            <person name="Yu C."/>
            <person name="Zafar N."/>
            <person name="Zhou L."/>
            <person name="Kuske C.R."/>
        </authorList>
    </citation>
    <scope>NUCLEOTIDE SEQUENCE [LARGE SCALE GENOMIC DNA]</scope>
    <source>
        <strain evidence="3">ATCC 51196 / DSM 11244 / BCRC 80197 / JCM 7670 / NBRC 15755 / NCIMB 13165 / 161</strain>
    </source>
</reference>
<evidence type="ECO:0000313" key="3">
    <source>
        <dbReference type="Proteomes" id="UP000002207"/>
    </source>
</evidence>
<evidence type="ECO:0008006" key="4">
    <source>
        <dbReference type="Google" id="ProtNLM"/>
    </source>
</evidence>